<dbReference type="PANTHER" id="PTHR21690:SF2">
    <property type="entry name" value="CUB DOMAIN-CONTAINING PROTEIN-RELATED"/>
    <property type="match status" value="1"/>
</dbReference>
<dbReference type="SUPFAM" id="SSF49854">
    <property type="entry name" value="Spermadhesin, CUB domain"/>
    <property type="match status" value="1"/>
</dbReference>
<dbReference type="KEGG" id="crq:GCK72_026208"/>
<dbReference type="CTD" id="9813753"/>
<organism evidence="2">
    <name type="scientific">Caenorhabditis remanei</name>
    <name type="common">Caenorhabditis vulgaris</name>
    <dbReference type="NCBI Taxonomy" id="31234"/>
    <lineage>
        <taxon>Eukaryota</taxon>
        <taxon>Metazoa</taxon>
        <taxon>Ecdysozoa</taxon>
        <taxon>Nematoda</taxon>
        <taxon>Chromadorea</taxon>
        <taxon>Rhabditida</taxon>
        <taxon>Rhabditina</taxon>
        <taxon>Rhabditomorpha</taxon>
        <taxon>Rhabditoidea</taxon>
        <taxon>Rhabditidae</taxon>
        <taxon>Peloderinae</taxon>
        <taxon>Caenorhabditis</taxon>
    </lineage>
</organism>
<protein>
    <submittedName>
        <fullName evidence="1">Uncharacterized protein</fullName>
    </submittedName>
</protein>
<dbReference type="Gene3D" id="2.60.120.290">
    <property type="entry name" value="Spermadhesin, CUB domain"/>
    <property type="match status" value="1"/>
</dbReference>
<dbReference type="Proteomes" id="UP000008281">
    <property type="component" value="Unassembled WGS sequence"/>
</dbReference>
<reference evidence="1" key="1">
    <citation type="submission" date="2007-07" db="EMBL/GenBank/DDBJ databases">
        <title>PCAP assembly of the Caenorhabditis remanei genome.</title>
        <authorList>
            <consortium name="The Caenorhabditis remanei Sequencing Consortium"/>
            <person name="Wilson R.K."/>
        </authorList>
    </citation>
    <scope>NUCLEOTIDE SEQUENCE [LARGE SCALE GENOMIC DNA]</scope>
    <source>
        <strain evidence="1">PB4641</strain>
    </source>
</reference>
<dbReference type="OrthoDB" id="5815942at2759"/>
<gene>
    <name evidence="1" type="ORF">CRE_08372</name>
</gene>
<accession>E3MPE1</accession>
<keyword evidence="2" id="KW-1185">Reference proteome</keyword>
<dbReference type="eggNOG" id="ENOG502TG1S">
    <property type="taxonomic scope" value="Eukaryota"/>
</dbReference>
<sequence>MGWKFAVLLLAVLVKDAHAVCSCYQAGNYTGATAPISNAYNNSDFSACFSSACSYVAYSGDDTKGWTGFTFNWVLPLANAGGSLQIFDGTPDLSSNPAPLIQINEGENVIANTAKNLIKSTSPRITIQYTQTSTTTANVYYGSIKATPGLQPIAEPTSTTAIPSTKTYDTQYFKYNPCLITHDIMVVVNQRTNGGIKALTALNGIVSNFVTPLCVTTVPNTIDSTRLALASLTPYQPYFAIRGEIWGMDTTDVTTNLPQSGVSIDGDIDAALTGLVNLTFLVNQSKSTDSRTNVQRSVVLLTAEWPSAATLNDTVKSVFDAKGVNLLVVGYNLTIEEWGRLASNGRWYNVLNAANSDDSAVANFVNPFYFNDNSSPNSWCPPQSVQNLTGNTVFFQEPVNYSGPKSSDEIWVDPFDGQSTRYCNFADNQYTYTNPNGKGLQVQVFYELEAGKDFLKFYDSSNNLIASFTGFEVSGSTFSTTSSTITARFTSDYESVYRGFYVQITPQ</sequence>
<dbReference type="PANTHER" id="PTHR21690">
    <property type="entry name" value="CUB DOMAIN-CONTAINING PROTEIN-RELATED"/>
    <property type="match status" value="1"/>
</dbReference>
<evidence type="ECO:0000313" key="1">
    <source>
        <dbReference type="EMBL" id="EFP06473.1"/>
    </source>
</evidence>
<dbReference type="OMA" id="FYDASNN"/>
<proteinExistence type="predicted"/>
<dbReference type="GeneID" id="9813753"/>
<dbReference type="STRING" id="31234.E3MPE1"/>
<evidence type="ECO:0000313" key="2">
    <source>
        <dbReference type="Proteomes" id="UP000008281"/>
    </source>
</evidence>
<dbReference type="FunCoup" id="E3MPE1">
    <property type="interactions" value="1764"/>
</dbReference>
<dbReference type="InterPro" id="IPR035914">
    <property type="entry name" value="Sperma_CUB_dom_sf"/>
</dbReference>
<name>E3MPE1_CAERE</name>
<dbReference type="EMBL" id="DS268463">
    <property type="protein sequence ID" value="EFP06473.1"/>
    <property type="molecule type" value="Genomic_DNA"/>
</dbReference>
<dbReference type="HOGENOM" id="CLU_520963_0_0_1"/>
<dbReference type="AlphaFoldDB" id="E3MPE1"/>
<dbReference type="RefSeq" id="XP_003101897.2">
    <property type="nucleotide sequence ID" value="XM_003101849.2"/>
</dbReference>